<protein>
    <submittedName>
        <fullName evidence="4">Curved DNA-binding protein CbpA</fullName>
    </submittedName>
</protein>
<gene>
    <name evidence="4" type="ORF">HNQ43_000799</name>
</gene>
<dbReference type="InterPro" id="IPR036869">
    <property type="entry name" value="J_dom_sf"/>
</dbReference>
<feature type="domain" description="J" evidence="3">
    <location>
        <begin position="3"/>
        <end position="69"/>
    </location>
</feature>
<evidence type="ECO:0000256" key="2">
    <source>
        <dbReference type="SAM" id="Phobius"/>
    </source>
</evidence>
<dbReference type="Gene3D" id="1.10.287.110">
    <property type="entry name" value="DnaJ domain"/>
    <property type="match status" value="1"/>
</dbReference>
<dbReference type="GO" id="GO:0003677">
    <property type="term" value="F:DNA binding"/>
    <property type="evidence" value="ECO:0007669"/>
    <property type="project" value="UniProtKB-KW"/>
</dbReference>
<dbReference type="Pfam" id="PF00226">
    <property type="entry name" value="DnaJ"/>
    <property type="match status" value="1"/>
</dbReference>
<keyword evidence="4" id="KW-0238">DNA-binding</keyword>
<organism evidence="4 5">
    <name type="scientific">Faecalicoccus acidiformans</name>
    <dbReference type="NCBI Taxonomy" id="915173"/>
    <lineage>
        <taxon>Bacteria</taxon>
        <taxon>Bacillati</taxon>
        <taxon>Bacillota</taxon>
        <taxon>Erysipelotrichia</taxon>
        <taxon>Erysipelotrichales</taxon>
        <taxon>Erysipelotrichaceae</taxon>
        <taxon>Faecalicoccus</taxon>
    </lineage>
</organism>
<evidence type="ECO:0000256" key="1">
    <source>
        <dbReference type="ARBA" id="ARBA00022705"/>
    </source>
</evidence>
<dbReference type="InterPro" id="IPR050817">
    <property type="entry name" value="DjlA_DnaK_co-chaperone"/>
</dbReference>
<dbReference type="SUPFAM" id="SSF46565">
    <property type="entry name" value="Chaperone J-domain"/>
    <property type="match status" value="1"/>
</dbReference>
<proteinExistence type="predicted"/>
<keyword evidence="2" id="KW-1133">Transmembrane helix</keyword>
<dbReference type="CDD" id="cd06257">
    <property type="entry name" value="DnaJ"/>
    <property type="match status" value="1"/>
</dbReference>
<comment type="caution">
    <text evidence="4">The sequence shown here is derived from an EMBL/GenBank/DDBJ whole genome shotgun (WGS) entry which is preliminary data.</text>
</comment>
<name>A0A7W8D0J9_9FIRM</name>
<accession>A0A7W8D0J9</accession>
<dbReference type="PROSITE" id="PS50076">
    <property type="entry name" value="DNAJ_2"/>
    <property type="match status" value="1"/>
</dbReference>
<dbReference type="GO" id="GO:0006260">
    <property type="term" value="P:DNA replication"/>
    <property type="evidence" value="ECO:0007669"/>
    <property type="project" value="UniProtKB-KW"/>
</dbReference>
<keyword evidence="2" id="KW-0812">Transmembrane</keyword>
<reference evidence="4 5" key="1">
    <citation type="submission" date="2020-08" db="EMBL/GenBank/DDBJ databases">
        <title>Genomic Encyclopedia of Type Strains, Phase IV (KMG-IV): sequencing the most valuable type-strain genomes for metagenomic binning, comparative biology and taxonomic classification.</title>
        <authorList>
            <person name="Goeker M."/>
        </authorList>
    </citation>
    <scope>NUCLEOTIDE SEQUENCE [LARGE SCALE GENOMIC DNA]</scope>
    <source>
        <strain evidence="4 5">DSM 26963</strain>
    </source>
</reference>
<dbReference type="PRINTS" id="PR00625">
    <property type="entry name" value="JDOMAIN"/>
</dbReference>
<sequence length="178" mass="20868">MRDPYEVLGVSRDASADEIKSAYRKLAKKYHPDLHPGDEECAKKMQEVNAAYDQITNPEKYRSTYSQYQQGQSNPYGNAYQDPFSFFYDQQSNQGPFQNTHFYYYGPFGFGSSNGSTQRRSSGSFLRNFIILIFIINMLSYCSRWYYPMYYYSGDSRSAEQTQEEQRNQWNTENSVEA</sequence>
<evidence type="ECO:0000259" key="3">
    <source>
        <dbReference type="PROSITE" id="PS50076"/>
    </source>
</evidence>
<evidence type="ECO:0000313" key="4">
    <source>
        <dbReference type="EMBL" id="MBB5184756.1"/>
    </source>
</evidence>
<keyword evidence="1" id="KW-0235">DNA replication</keyword>
<dbReference type="Proteomes" id="UP000521313">
    <property type="component" value="Unassembled WGS sequence"/>
</dbReference>
<evidence type="ECO:0000313" key="5">
    <source>
        <dbReference type="Proteomes" id="UP000521313"/>
    </source>
</evidence>
<dbReference type="SMART" id="SM00271">
    <property type="entry name" value="DnaJ"/>
    <property type="match status" value="1"/>
</dbReference>
<dbReference type="InterPro" id="IPR001623">
    <property type="entry name" value="DnaJ_domain"/>
</dbReference>
<dbReference type="RefSeq" id="WP_183375007.1">
    <property type="nucleotide sequence ID" value="NZ_CAWVLV010000036.1"/>
</dbReference>
<dbReference type="PANTHER" id="PTHR24074">
    <property type="entry name" value="CO-CHAPERONE PROTEIN DJLA"/>
    <property type="match status" value="1"/>
</dbReference>
<dbReference type="EMBL" id="JACHHD010000006">
    <property type="protein sequence ID" value="MBB5184756.1"/>
    <property type="molecule type" value="Genomic_DNA"/>
</dbReference>
<keyword evidence="2" id="KW-0472">Membrane</keyword>
<feature type="transmembrane region" description="Helical" evidence="2">
    <location>
        <begin position="129"/>
        <end position="147"/>
    </location>
</feature>
<dbReference type="AlphaFoldDB" id="A0A7W8D0J9"/>